<dbReference type="InterPro" id="IPR014284">
    <property type="entry name" value="RNA_pol_sigma-70_dom"/>
</dbReference>
<dbReference type="NCBIfam" id="TIGR02937">
    <property type="entry name" value="sigma70-ECF"/>
    <property type="match status" value="1"/>
</dbReference>
<dbReference type="PANTHER" id="PTHR43133:SF63">
    <property type="entry name" value="RNA POLYMERASE SIGMA FACTOR FECI-RELATED"/>
    <property type="match status" value="1"/>
</dbReference>
<reference evidence="7 8" key="1">
    <citation type="submission" date="2018-08" db="EMBL/GenBank/DDBJ databases">
        <title>Erythrobacter zhengii sp.nov., a bacterium isolated from deep-sea sediment.</title>
        <authorList>
            <person name="Fang C."/>
            <person name="Wu Y.-H."/>
            <person name="Sun C."/>
            <person name="Wang H."/>
            <person name="Cheng H."/>
            <person name="Meng F.-X."/>
            <person name="Wang C.-S."/>
            <person name="Xu X.-W."/>
        </authorList>
    </citation>
    <scope>NUCLEOTIDE SEQUENCE [LARGE SCALE GENOMIC DNA]</scope>
    <source>
        <strain evidence="7 8">CCTCC AB 2015396</strain>
    </source>
</reference>
<dbReference type="GO" id="GO:0003677">
    <property type="term" value="F:DNA binding"/>
    <property type="evidence" value="ECO:0007669"/>
    <property type="project" value="InterPro"/>
</dbReference>
<dbReference type="InterPro" id="IPR013249">
    <property type="entry name" value="RNA_pol_sigma70_r4_t2"/>
</dbReference>
<dbReference type="InterPro" id="IPR036388">
    <property type="entry name" value="WH-like_DNA-bd_sf"/>
</dbReference>
<proteinExistence type="inferred from homology"/>
<evidence type="ECO:0000259" key="5">
    <source>
        <dbReference type="Pfam" id="PF04542"/>
    </source>
</evidence>
<dbReference type="Pfam" id="PF08281">
    <property type="entry name" value="Sigma70_r4_2"/>
    <property type="match status" value="1"/>
</dbReference>
<evidence type="ECO:0000256" key="2">
    <source>
        <dbReference type="ARBA" id="ARBA00023015"/>
    </source>
</evidence>
<accession>A0A3A1P3S4</accession>
<dbReference type="PANTHER" id="PTHR43133">
    <property type="entry name" value="RNA POLYMERASE ECF-TYPE SIGMA FACTO"/>
    <property type="match status" value="1"/>
</dbReference>
<dbReference type="InterPro" id="IPR007627">
    <property type="entry name" value="RNA_pol_sigma70_r2"/>
</dbReference>
<dbReference type="AlphaFoldDB" id="A0A3A1P3S4"/>
<feature type="domain" description="RNA polymerase sigma factor 70 region 4 type 2" evidence="6">
    <location>
        <begin position="145"/>
        <end position="194"/>
    </location>
</feature>
<dbReference type="Gene3D" id="1.10.10.10">
    <property type="entry name" value="Winged helix-like DNA-binding domain superfamily/Winged helix DNA-binding domain"/>
    <property type="match status" value="1"/>
</dbReference>
<comment type="similarity">
    <text evidence="1">Belongs to the sigma-70 factor family. ECF subfamily.</text>
</comment>
<evidence type="ECO:0000256" key="3">
    <source>
        <dbReference type="ARBA" id="ARBA00023082"/>
    </source>
</evidence>
<name>A0A3A1P3S4_9SPHN</name>
<evidence type="ECO:0000313" key="8">
    <source>
        <dbReference type="Proteomes" id="UP000265366"/>
    </source>
</evidence>
<evidence type="ECO:0000313" key="7">
    <source>
        <dbReference type="EMBL" id="RIV80911.1"/>
    </source>
</evidence>
<dbReference type="InterPro" id="IPR013324">
    <property type="entry name" value="RNA_pol_sigma_r3/r4-like"/>
</dbReference>
<dbReference type="GO" id="GO:0006352">
    <property type="term" value="P:DNA-templated transcription initiation"/>
    <property type="evidence" value="ECO:0007669"/>
    <property type="project" value="InterPro"/>
</dbReference>
<evidence type="ECO:0000259" key="6">
    <source>
        <dbReference type="Pfam" id="PF08281"/>
    </source>
</evidence>
<feature type="domain" description="RNA polymerase sigma-70 region 2" evidence="5">
    <location>
        <begin position="48"/>
        <end position="113"/>
    </location>
</feature>
<dbReference type="SUPFAM" id="SSF88659">
    <property type="entry name" value="Sigma3 and sigma4 domains of RNA polymerase sigma factors"/>
    <property type="match status" value="1"/>
</dbReference>
<gene>
    <name evidence="7" type="ORF">D2V17_18605</name>
</gene>
<dbReference type="OrthoDB" id="9794372at2"/>
<comment type="caution">
    <text evidence="7">The sequence shown here is derived from an EMBL/GenBank/DDBJ whole genome shotgun (WGS) entry which is preliminary data.</text>
</comment>
<dbReference type="Pfam" id="PF04542">
    <property type="entry name" value="Sigma70_r2"/>
    <property type="match status" value="1"/>
</dbReference>
<organism evidence="7 8">
    <name type="scientific">Aurantiacibacter xanthus</name>
    <dbReference type="NCBI Taxonomy" id="1784712"/>
    <lineage>
        <taxon>Bacteria</taxon>
        <taxon>Pseudomonadati</taxon>
        <taxon>Pseudomonadota</taxon>
        <taxon>Alphaproteobacteria</taxon>
        <taxon>Sphingomonadales</taxon>
        <taxon>Erythrobacteraceae</taxon>
        <taxon>Aurantiacibacter</taxon>
    </lineage>
</organism>
<dbReference type="CDD" id="cd06171">
    <property type="entry name" value="Sigma70_r4"/>
    <property type="match status" value="1"/>
</dbReference>
<dbReference type="GO" id="GO:0016987">
    <property type="term" value="F:sigma factor activity"/>
    <property type="evidence" value="ECO:0007669"/>
    <property type="project" value="UniProtKB-KW"/>
</dbReference>
<dbReference type="EMBL" id="QXFM01000140">
    <property type="protein sequence ID" value="RIV80911.1"/>
    <property type="molecule type" value="Genomic_DNA"/>
</dbReference>
<keyword evidence="3" id="KW-0731">Sigma factor</keyword>
<evidence type="ECO:0000256" key="4">
    <source>
        <dbReference type="ARBA" id="ARBA00023163"/>
    </source>
</evidence>
<dbReference type="Proteomes" id="UP000265366">
    <property type="component" value="Unassembled WGS sequence"/>
</dbReference>
<dbReference type="InterPro" id="IPR039425">
    <property type="entry name" value="RNA_pol_sigma-70-like"/>
</dbReference>
<sequence>MTSCQGQALLPAPTAQPSVANVSQLVYGEAESGNCGERALADKALTRLYVAHRRGIRAYLNSKVGDTAIADDLTQEAFLRLAEGGGTAVLNGRAWLYRTAHNLAIDHHRREARHRTDTVDTAQLTAVPDDTPAIDDMAAARSTLDRVRSVLGELPERTQQVFVATRIDGMTYSQAAEQLGISESSVQKHLARAVHHVMQRMKTR</sequence>
<protein>
    <submittedName>
        <fullName evidence="7">RNA polymerase sigma factor</fullName>
    </submittedName>
</protein>
<keyword evidence="8" id="KW-1185">Reference proteome</keyword>
<dbReference type="Gene3D" id="1.10.1740.10">
    <property type="match status" value="1"/>
</dbReference>
<keyword evidence="4" id="KW-0804">Transcription</keyword>
<evidence type="ECO:0000256" key="1">
    <source>
        <dbReference type="ARBA" id="ARBA00010641"/>
    </source>
</evidence>
<dbReference type="InterPro" id="IPR013325">
    <property type="entry name" value="RNA_pol_sigma_r2"/>
</dbReference>
<keyword evidence="2" id="KW-0805">Transcription regulation</keyword>
<dbReference type="SUPFAM" id="SSF88946">
    <property type="entry name" value="Sigma2 domain of RNA polymerase sigma factors"/>
    <property type="match status" value="1"/>
</dbReference>